<gene>
    <name evidence="1" type="ORF">EDC52_1118</name>
</gene>
<dbReference type="Gene3D" id="2.40.128.640">
    <property type="match status" value="1"/>
</dbReference>
<dbReference type="PROSITE" id="PS51257">
    <property type="entry name" value="PROKAR_LIPOPROTEIN"/>
    <property type="match status" value="1"/>
</dbReference>
<keyword evidence="2" id="KW-1185">Reference proteome</keyword>
<dbReference type="EMBL" id="SMCR01000011">
    <property type="protein sequence ID" value="TCV92565.1"/>
    <property type="molecule type" value="Genomic_DNA"/>
</dbReference>
<evidence type="ECO:0000313" key="2">
    <source>
        <dbReference type="Proteomes" id="UP000295719"/>
    </source>
</evidence>
<accession>A0A4R3YIR5</accession>
<comment type="caution">
    <text evidence="1">The sequence shown here is derived from an EMBL/GenBank/DDBJ whole genome shotgun (WGS) entry which is preliminary data.</text>
</comment>
<dbReference type="AlphaFoldDB" id="A0A4R3YIR5"/>
<reference evidence="1 2" key="1">
    <citation type="submission" date="2019-03" db="EMBL/GenBank/DDBJ databases">
        <title>Genomic Encyclopedia of Type Strains, Phase IV (KMG-IV): sequencing the most valuable type-strain genomes for metagenomic binning, comparative biology and taxonomic classification.</title>
        <authorList>
            <person name="Goeker M."/>
        </authorList>
    </citation>
    <scope>NUCLEOTIDE SEQUENCE [LARGE SCALE GENOMIC DNA]</scope>
    <source>
        <strain evidence="1 2">DSM 19580</strain>
    </source>
</reference>
<keyword evidence="1" id="KW-0449">Lipoprotein</keyword>
<dbReference type="InterPro" id="IPR007298">
    <property type="entry name" value="Cu-R_lipoprotein_NlpE"/>
</dbReference>
<proteinExistence type="predicted"/>
<protein>
    <submittedName>
        <fullName evidence="1">Copper homeostasis protein (Lipoprotein)</fullName>
    </submittedName>
</protein>
<organism evidence="1 2">
    <name type="scientific">Biostraticola tofi</name>
    <dbReference type="NCBI Taxonomy" id="466109"/>
    <lineage>
        <taxon>Bacteria</taxon>
        <taxon>Pseudomonadati</taxon>
        <taxon>Pseudomonadota</taxon>
        <taxon>Gammaproteobacteria</taxon>
        <taxon>Enterobacterales</taxon>
        <taxon>Bruguierivoracaceae</taxon>
        <taxon>Biostraticola</taxon>
    </lineage>
</organism>
<dbReference type="Proteomes" id="UP000295719">
    <property type="component" value="Unassembled WGS sequence"/>
</dbReference>
<evidence type="ECO:0000313" key="1">
    <source>
        <dbReference type="EMBL" id="TCV92565.1"/>
    </source>
</evidence>
<name>A0A4R3YIR5_9GAMM</name>
<sequence length="139" mass="15191">MKNIIVFVVIIFSAILIGCHTPVTKSDRLAQSLKPMHQSYNGVYYCPSCGNSNASLYLASDGSFMLNQHQVNSASGDQHESRLSGSWARTADKLTLTEEGTGRKLIFRTLNNGLQMVDKGGAPIVSGYRYQLSPVYNAT</sequence>
<dbReference type="OrthoDB" id="5348860at2"/>
<dbReference type="Pfam" id="PF04170">
    <property type="entry name" value="NlpE"/>
    <property type="match status" value="1"/>
</dbReference>
<dbReference type="RefSeq" id="WP_131867050.1">
    <property type="nucleotide sequence ID" value="NZ_SMCR01000011.1"/>
</dbReference>